<feature type="transmembrane region" description="Helical" evidence="1">
    <location>
        <begin position="37"/>
        <end position="56"/>
    </location>
</feature>
<evidence type="ECO:0000256" key="1">
    <source>
        <dbReference type="SAM" id="Phobius"/>
    </source>
</evidence>
<keyword evidence="1" id="KW-1133">Transmembrane helix</keyword>
<keyword evidence="1" id="KW-0812">Transmembrane</keyword>
<name>A0A428H7E8_STRMT</name>
<dbReference type="AlphaFoldDB" id="A0A428H7E8"/>
<reference evidence="2 3" key="1">
    <citation type="submission" date="2018-11" db="EMBL/GenBank/DDBJ databases">
        <title>Species Designations Belie Phenotypic and Genotypic Heterogeneity in Oral Streptococci.</title>
        <authorList>
            <person name="Velsko I."/>
        </authorList>
    </citation>
    <scope>NUCLEOTIDE SEQUENCE [LARGE SCALE GENOMIC DNA]</scope>
    <source>
        <strain evidence="2 3">BCC30</strain>
    </source>
</reference>
<dbReference type="RefSeq" id="WP_049551762.1">
    <property type="nucleotide sequence ID" value="NZ_RJPV01000001.1"/>
</dbReference>
<evidence type="ECO:0000313" key="2">
    <source>
        <dbReference type="EMBL" id="RSJ91686.1"/>
    </source>
</evidence>
<gene>
    <name evidence="2" type="ORF">D8789_01720</name>
</gene>
<evidence type="ECO:0000313" key="3">
    <source>
        <dbReference type="Proteomes" id="UP000271977"/>
    </source>
</evidence>
<organism evidence="2 3">
    <name type="scientific">Streptococcus mitis</name>
    <dbReference type="NCBI Taxonomy" id="28037"/>
    <lineage>
        <taxon>Bacteria</taxon>
        <taxon>Bacillati</taxon>
        <taxon>Bacillota</taxon>
        <taxon>Bacilli</taxon>
        <taxon>Lactobacillales</taxon>
        <taxon>Streptococcaceae</taxon>
        <taxon>Streptococcus</taxon>
        <taxon>Streptococcus mitis group</taxon>
    </lineage>
</organism>
<accession>A0A428H7E8</accession>
<feature type="transmembrane region" description="Helical" evidence="1">
    <location>
        <begin position="116"/>
        <end position="138"/>
    </location>
</feature>
<feature type="transmembrane region" description="Helical" evidence="1">
    <location>
        <begin position="144"/>
        <end position="162"/>
    </location>
</feature>
<keyword evidence="1" id="KW-0472">Membrane</keyword>
<feature type="transmembrane region" description="Helical" evidence="1">
    <location>
        <begin position="68"/>
        <end position="90"/>
    </location>
</feature>
<protein>
    <recommendedName>
        <fullName evidence="4">Tandem five-TM protein</fullName>
    </recommendedName>
</protein>
<proteinExistence type="predicted"/>
<comment type="caution">
    <text evidence="2">The sequence shown here is derived from an EMBL/GenBank/DDBJ whole genome shotgun (WGS) entry which is preliminary data.</text>
</comment>
<sequence length="183" mass="21867">MKKYLKNMVPIGTIDKNPVYFDKKDSSLYIVRKKTSFLETAGSSLVMIIYVIIGKVNSKYYLTIPGRYQFLMIGILISFITAFVICYATFHREREVEKFQLEEKAMRDFVLRERKNVFFTYLSLIIFPLIIIFFAHLFITYGNLSWGVVSVLFMTIYFMFFYNKVFQRGKIINRLYKTYNLER</sequence>
<dbReference type="EMBL" id="RJPV01000001">
    <property type="protein sequence ID" value="RSJ91686.1"/>
    <property type="molecule type" value="Genomic_DNA"/>
</dbReference>
<dbReference type="Proteomes" id="UP000271977">
    <property type="component" value="Unassembled WGS sequence"/>
</dbReference>
<evidence type="ECO:0008006" key="4">
    <source>
        <dbReference type="Google" id="ProtNLM"/>
    </source>
</evidence>